<dbReference type="GeneID" id="105031218"/>
<dbReference type="PANTHER" id="PTHR15955">
    <property type="entry name" value="RWD DOMAIN CONTAINING PROTEIN 2"/>
    <property type="match status" value="1"/>
</dbReference>
<dbReference type="AlphaFoldDB" id="A0A3P8ZB72"/>
<dbReference type="InterPro" id="IPR006575">
    <property type="entry name" value="RWD_dom"/>
</dbReference>
<name>A0A3P8ZB72_ESOLU</name>
<dbReference type="InterPro" id="IPR016135">
    <property type="entry name" value="UBQ-conjugating_enzyme/RWD"/>
</dbReference>
<dbReference type="InterPro" id="IPR017359">
    <property type="entry name" value="Phi-like"/>
</dbReference>
<dbReference type="OMA" id="IDAYMSF"/>
<evidence type="ECO:0000256" key="1">
    <source>
        <dbReference type="SAM" id="MobiDB-lite"/>
    </source>
</evidence>
<protein>
    <recommendedName>
        <fullName evidence="2">RWD domain-containing protein</fullName>
    </recommendedName>
</protein>
<dbReference type="InParanoid" id="A0A3P8ZB72"/>
<dbReference type="Pfam" id="PF05773">
    <property type="entry name" value="RWD"/>
    <property type="match status" value="1"/>
</dbReference>
<sequence>MNYKDNADAQLAEIELLSSMFPGEDELEITDQLAVAELRGYVEGSANSLPLSRPHFLIKQKLDIANGVNVTMSCSYSSEYPHALPEITVRCPVLGRSQQAKLQSDMNSYLSENCLGEVCVLSAVEWVRDKAHQYLKDDNMSAPTTSPGREQSASSPQSKEQFSRLWIYSHHIYNKSKRKNILEWSKDLGLSGFSMPGQPGIICVEGPQLACEDFWARVKVLTWKKIMIRHREDVDVAEGSLDDVDSLRRFSGFEEAVFDPHGNRRNHMALGQLYHYLNQRGCGYVFQLYFGIEGR</sequence>
<accession>A0A3P8ZB72</accession>
<dbReference type="PROSITE" id="PS50908">
    <property type="entry name" value="RWD"/>
    <property type="match status" value="1"/>
</dbReference>
<dbReference type="SUPFAM" id="SSF54495">
    <property type="entry name" value="UBC-like"/>
    <property type="match status" value="1"/>
</dbReference>
<dbReference type="OrthoDB" id="432412at2759"/>
<feature type="region of interest" description="Disordered" evidence="1">
    <location>
        <begin position="137"/>
        <end position="158"/>
    </location>
</feature>
<dbReference type="RefSeq" id="XP_010903829.2">
    <property type="nucleotide sequence ID" value="XM_010905527.3"/>
</dbReference>
<dbReference type="Bgee" id="ENSELUG00000024583">
    <property type="expression patterns" value="Expressed in ovary and 14 other cell types or tissues"/>
</dbReference>
<dbReference type="PANTHER" id="PTHR15955:SF8">
    <property type="entry name" value="RWD DOMAIN-CONTAINING PROTEIN 2B-RELATED"/>
    <property type="match status" value="1"/>
</dbReference>
<evidence type="ECO:0000259" key="2">
    <source>
        <dbReference type="PROSITE" id="PS50908"/>
    </source>
</evidence>
<dbReference type="SMART" id="SM00591">
    <property type="entry name" value="RWD"/>
    <property type="match status" value="1"/>
</dbReference>
<dbReference type="Proteomes" id="UP000265140">
    <property type="component" value="Chromosome 1"/>
</dbReference>
<dbReference type="CDD" id="cd23829">
    <property type="entry name" value="RWD_RWDD2"/>
    <property type="match status" value="1"/>
</dbReference>
<evidence type="ECO:0000313" key="4">
    <source>
        <dbReference type="Proteomes" id="UP000265140"/>
    </source>
</evidence>
<dbReference type="CDD" id="cd24163">
    <property type="entry name" value="RWDD2_C"/>
    <property type="match status" value="1"/>
</dbReference>
<organism evidence="3 4">
    <name type="scientific">Esox lucius</name>
    <name type="common">Northern pike</name>
    <dbReference type="NCBI Taxonomy" id="8010"/>
    <lineage>
        <taxon>Eukaryota</taxon>
        <taxon>Metazoa</taxon>
        <taxon>Chordata</taxon>
        <taxon>Craniata</taxon>
        <taxon>Vertebrata</taxon>
        <taxon>Euteleostomi</taxon>
        <taxon>Actinopterygii</taxon>
        <taxon>Neopterygii</taxon>
        <taxon>Teleostei</taxon>
        <taxon>Protacanthopterygii</taxon>
        <taxon>Esociformes</taxon>
        <taxon>Esocidae</taxon>
        <taxon>Esox</taxon>
    </lineage>
</organism>
<gene>
    <name evidence="3" type="primary">RWDD2B</name>
</gene>
<dbReference type="InterPro" id="IPR059181">
    <property type="entry name" value="RWDD2A-B_C"/>
</dbReference>
<dbReference type="RefSeq" id="XP_010903828.2">
    <property type="nucleotide sequence ID" value="XM_010905526.3"/>
</dbReference>
<dbReference type="InterPro" id="IPR010541">
    <property type="entry name" value="Prp3_C"/>
</dbReference>
<reference evidence="3" key="4">
    <citation type="submission" date="2025-09" db="UniProtKB">
        <authorList>
            <consortium name="Ensembl"/>
        </authorList>
    </citation>
    <scope>IDENTIFICATION</scope>
</reference>
<proteinExistence type="predicted"/>
<reference evidence="4" key="1">
    <citation type="journal article" date="2014" name="PLoS ONE">
        <title>The genome and linkage map of the northern pike (Esox lucius): conserved synteny revealed between the salmonid sister group and the Neoteleostei.</title>
        <authorList>
            <person name="Rondeau E.B."/>
            <person name="Minkley D.R."/>
            <person name="Leong J.S."/>
            <person name="Messmer A.M."/>
            <person name="Jantzen J.R."/>
            <person name="von Schalburg K.R."/>
            <person name="Lemon C."/>
            <person name="Bird N.H."/>
            <person name="Koop B.F."/>
        </authorList>
    </citation>
    <scope>NUCLEOTIDE SEQUENCE</scope>
</reference>
<dbReference type="PIRSF" id="PIRSF038021">
    <property type="entry name" value="UCP038021_RWDD2"/>
    <property type="match status" value="1"/>
</dbReference>
<feature type="domain" description="RWD" evidence="2">
    <location>
        <begin position="12"/>
        <end position="134"/>
    </location>
</feature>
<reference evidence="3" key="3">
    <citation type="submission" date="2025-08" db="UniProtKB">
        <authorList>
            <consortium name="Ensembl"/>
        </authorList>
    </citation>
    <scope>IDENTIFICATION</scope>
</reference>
<dbReference type="STRING" id="8010.ENSELUP00000025944"/>
<dbReference type="Gene3D" id="3.10.110.10">
    <property type="entry name" value="Ubiquitin Conjugating Enzyme"/>
    <property type="match status" value="1"/>
</dbReference>
<dbReference type="Ensembl" id="ENSELUT00000037750.3">
    <property type="protein sequence ID" value="ENSELUP00000025944.2"/>
    <property type="gene ID" value="ENSELUG00000024583.3"/>
</dbReference>
<reference evidence="3" key="2">
    <citation type="submission" date="2020-02" db="EMBL/GenBank/DDBJ databases">
        <title>Esox lucius (northern pike) genome, fEsoLuc1, primary haplotype.</title>
        <authorList>
            <person name="Myers G."/>
            <person name="Karagic N."/>
            <person name="Meyer A."/>
            <person name="Pippel M."/>
            <person name="Reichard M."/>
            <person name="Winkler S."/>
            <person name="Tracey A."/>
            <person name="Sims Y."/>
            <person name="Howe K."/>
            <person name="Rhie A."/>
            <person name="Formenti G."/>
            <person name="Durbin R."/>
            <person name="Fedrigo O."/>
            <person name="Jarvis E.D."/>
        </authorList>
    </citation>
    <scope>NUCLEOTIDE SEQUENCE [LARGE SCALE GENOMIC DNA]</scope>
</reference>
<dbReference type="Pfam" id="PF06544">
    <property type="entry name" value="Prp3_C"/>
    <property type="match status" value="1"/>
</dbReference>
<keyword evidence="4" id="KW-1185">Reference proteome</keyword>
<dbReference type="GeneTree" id="ENSGT00390000007224"/>
<evidence type="ECO:0000313" key="3">
    <source>
        <dbReference type="Ensembl" id="ENSELUP00000025944.2"/>
    </source>
</evidence>
<feature type="compositionally biased region" description="Polar residues" evidence="1">
    <location>
        <begin position="141"/>
        <end position="158"/>
    </location>
</feature>